<dbReference type="AlphaFoldDB" id="A0A6C0LMU1"/>
<sequence length="165" mass="18571">MSAAEAAQKQQFFKQNRTVKNRKVKATNRANRNENYGNVVPVTNAFNIPVGNANNSRTSRASSAANVYNLFNRPRHKAAWNAVFSNTKKGGTRKKLPKSNTPAFRKQVIDMIKSRINLTNTHKALLIQRYIDAANAGLATPDEISALVSLAELKYYQPRTLRRRK</sequence>
<organism evidence="1">
    <name type="scientific">viral metagenome</name>
    <dbReference type="NCBI Taxonomy" id="1070528"/>
    <lineage>
        <taxon>unclassified sequences</taxon>
        <taxon>metagenomes</taxon>
        <taxon>organismal metagenomes</taxon>
    </lineage>
</organism>
<protein>
    <submittedName>
        <fullName evidence="1">Uncharacterized protein</fullName>
    </submittedName>
</protein>
<dbReference type="EMBL" id="MN740532">
    <property type="protein sequence ID" value="QHU31670.1"/>
    <property type="molecule type" value="Genomic_DNA"/>
</dbReference>
<proteinExistence type="predicted"/>
<reference evidence="1" key="1">
    <citation type="journal article" date="2020" name="Nature">
        <title>Giant virus diversity and host interactions through global metagenomics.</title>
        <authorList>
            <person name="Schulz F."/>
            <person name="Roux S."/>
            <person name="Paez-Espino D."/>
            <person name="Jungbluth S."/>
            <person name="Walsh D.A."/>
            <person name="Denef V.J."/>
            <person name="McMahon K.D."/>
            <person name="Konstantinidis K.T."/>
            <person name="Eloe-Fadrosh E.A."/>
            <person name="Kyrpides N.C."/>
            <person name="Woyke T."/>
        </authorList>
    </citation>
    <scope>NUCLEOTIDE SEQUENCE</scope>
    <source>
        <strain evidence="1">GVMAG-M-3300027963-41</strain>
    </source>
</reference>
<name>A0A6C0LMU1_9ZZZZ</name>
<evidence type="ECO:0000313" key="1">
    <source>
        <dbReference type="EMBL" id="QHU31670.1"/>
    </source>
</evidence>
<accession>A0A6C0LMU1</accession>